<comment type="similarity">
    <text evidence="1">Belongs to the ATP-dependent AMP-binding enzyme family.</text>
</comment>
<dbReference type="GO" id="GO:0006631">
    <property type="term" value="P:fatty acid metabolic process"/>
    <property type="evidence" value="ECO:0007669"/>
    <property type="project" value="TreeGrafter"/>
</dbReference>
<dbReference type="SUPFAM" id="SSF56801">
    <property type="entry name" value="Acetyl-CoA synthetase-like"/>
    <property type="match status" value="1"/>
</dbReference>
<dbReference type="Proteomes" id="UP000199513">
    <property type="component" value="Unassembled WGS sequence"/>
</dbReference>
<evidence type="ECO:0000256" key="1">
    <source>
        <dbReference type="ARBA" id="ARBA00006432"/>
    </source>
</evidence>
<dbReference type="InterPro" id="IPR042099">
    <property type="entry name" value="ANL_N_sf"/>
</dbReference>
<evidence type="ECO:0000313" key="6">
    <source>
        <dbReference type="Proteomes" id="UP000199513"/>
    </source>
</evidence>
<keyword evidence="3" id="KW-1133">Transmembrane helix</keyword>
<dbReference type="InterPro" id="IPR045851">
    <property type="entry name" value="AMP-bd_C_sf"/>
</dbReference>
<organism evidence="5 6">
    <name type="scientific">Thermoflexibacter ruber</name>
    <dbReference type="NCBI Taxonomy" id="1003"/>
    <lineage>
        <taxon>Bacteria</taxon>
        <taxon>Pseudomonadati</taxon>
        <taxon>Bacteroidota</taxon>
        <taxon>Cytophagia</taxon>
        <taxon>Cytophagales</taxon>
        <taxon>Thermoflexibacteraceae</taxon>
        <taxon>Thermoflexibacter</taxon>
    </lineage>
</organism>
<dbReference type="STRING" id="1003.SAMN04488541_103046"/>
<evidence type="ECO:0000256" key="2">
    <source>
        <dbReference type="ARBA" id="ARBA00022598"/>
    </source>
</evidence>
<keyword evidence="3" id="KW-0812">Transmembrane</keyword>
<keyword evidence="3" id="KW-0472">Membrane</keyword>
<protein>
    <submittedName>
        <fullName evidence="5">O-succinylbenzoic acid--CoA ligase</fullName>
    </submittedName>
</protein>
<dbReference type="AlphaFoldDB" id="A0A1I2IF04"/>
<reference evidence="5 6" key="1">
    <citation type="submission" date="2016-10" db="EMBL/GenBank/DDBJ databases">
        <authorList>
            <person name="de Groot N.N."/>
        </authorList>
    </citation>
    <scope>NUCLEOTIDE SEQUENCE [LARGE SCALE GENOMIC DNA]</scope>
    <source>
        <strain>GEY</strain>
        <strain evidence="6">DSM 9560</strain>
    </source>
</reference>
<dbReference type="PANTHER" id="PTHR43201">
    <property type="entry name" value="ACYL-COA SYNTHETASE"/>
    <property type="match status" value="1"/>
</dbReference>
<accession>A0A1I2IF04</accession>
<gene>
    <name evidence="5" type="ORF">SAMN04488541_103046</name>
</gene>
<dbReference type="InterPro" id="IPR000873">
    <property type="entry name" value="AMP-dep_synth/lig_dom"/>
</dbReference>
<name>A0A1I2IF04_9BACT</name>
<dbReference type="GO" id="GO:0031956">
    <property type="term" value="F:medium-chain fatty acid-CoA ligase activity"/>
    <property type="evidence" value="ECO:0007669"/>
    <property type="project" value="TreeGrafter"/>
</dbReference>
<sequence length="392" mass="44783">MLSTSKYNQDCFYLFLFIEMFIYFHDFCLSFQEVAKLNIAQIENLGKPYLKQTLAFCWEWLQGKELFQLQTSGSTGSPKTIQVARWQMQASASLTAQVLHLQKDDTALVCLNTAYIGGKMMLVRGLEIGMPLLVTEPSANPFQNLKITDKDFQFGQYTFQSLDFIALVPLQLFTILKEEKNKLDSFHKLKIIVGGAPVNAELENLVQMIPNPVYATYGMTETVSHIALRRLNGKERSSYYQVLPQTSIGQDDRECLTIISPVTNFEKVITNDKVRLIDEHTFEWIGRVDNIINSGGIKIQIEKIELEIDKVLAFCQVFRRFVVIGLPDDKLGQSAVLVIEGEPLHQEIENNIYTLLKINLNRYEVPKKIYYLVSFPETPTAKIDRISIGKML</sequence>
<dbReference type="EMBL" id="FONY01000030">
    <property type="protein sequence ID" value="SFF39416.1"/>
    <property type="molecule type" value="Genomic_DNA"/>
</dbReference>
<evidence type="ECO:0000313" key="5">
    <source>
        <dbReference type="EMBL" id="SFF39416.1"/>
    </source>
</evidence>
<dbReference type="Pfam" id="PF00501">
    <property type="entry name" value="AMP-binding"/>
    <property type="match status" value="1"/>
</dbReference>
<evidence type="ECO:0000256" key="3">
    <source>
        <dbReference type="SAM" id="Phobius"/>
    </source>
</evidence>
<feature type="transmembrane region" description="Helical" evidence="3">
    <location>
        <begin position="12"/>
        <end position="32"/>
    </location>
</feature>
<proteinExistence type="inferred from homology"/>
<evidence type="ECO:0000259" key="4">
    <source>
        <dbReference type="Pfam" id="PF00501"/>
    </source>
</evidence>
<dbReference type="PANTHER" id="PTHR43201:SF5">
    <property type="entry name" value="MEDIUM-CHAIN ACYL-COA LIGASE ACSF2, MITOCHONDRIAL"/>
    <property type="match status" value="1"/>
</dbReference>
<keyword evidence="2 5" id="KW-0436">Ligase</keyword>
<feature type="domain" description="AMP-dependent synthetase/ligase" evidence="4">
    <location>
        <begin position="71"/>
        <end position="239"/>
    </location>
</feature>
<keyword evidence="6" id="KW-1185">Reference proteome</keyword>
<dbReference type="Gene3D" id="3.30.300.30">
    <property type="match status" value="1"/>
</dbReference>
<dbReference type="Gene3D" id="3.40.50.12780">
    <property type="entry name" value="N-terminal domain of ligase-like"/>
    <property type="match status" value="1"/>
</dbReference>